<evidence type="ECO:0000259" key="10">
    <source>
        <dbReference type="PROSITE" id="PS51123"/>
    </source>
</evidence>
<dbReference type="SUPFAM" id="SSF103088">
    <property type="entry name" value="OmpA-like"/>
    <property type="match status" value="1"/>
</dbReference>
<keyword evidence="2 8" id="KW-0732">Signal</keyword>
<dbReference type="HAMAP" id="MF_02204">
    <property type="entry name" value="Pal"/>
    <property type="match status" value="1"/>
</dbReference>
<comment type="function">
    <text evidence="8">Part of the Tol-Pal system, which plays a role in outer membrane invagination during cell division and is important for maintaining outer membrane integrity.</text>
</comment>
<dbReference type="EMBL" id="JBEWZI010000012">
    <property type="protein sequence ID" value="MET7015018.1"/>
    <property type="molecule type" value="Genomic_DNA"/>
</dbReference>
<keyword evidence="3 8" id="KW-0472">Membrane</keyword>
<keyword evidence="1 8" id="KW-0132">Cell division</keyword>
<dbReference type="PROSITE" id="PS51257">
    <property type="entry name" value="PROKAR_LIPOPROTEIN"/>
    <property type="match status" value="1"/>
</dbReference>
<keyword evidence="6 8" id="KW-0449">Lipoprotein</keyword>
<dbReference type="NCBIfam" id="TIGR02802">
    <property type="entry name" value="Pal_lipo"/>
    <property type="match status" value="1"/>
</dbReference>
<sequence length="179" mass="19224">MKKSLVIVATLASLLAACSTTPNEPAPVKNGVPGTAQSATSDIKTPVKPAVVTADPFKDPAALSNIPLLQKRSIYFEYDKYDIALDYVTVIEAHSKYLKANPAAKVLIQGNADERGSREYNLALGQKRAEAVFTNLKLLGVKDAQLEAVSLGEEKPKATGHDEASWAENRRADLVYGAK</sequence>
<dbReference type="InterPro" id="IPR014169">
    <property type="entry name" value="Pal_lipo_C"/>
</dbReference>
<dbReference type="PANTHER" id="PTHR30329:SF21">
    <property type="entry name" value="LIPOPROTEIN YIAD-RELATED"/>
    <property type="match status" value="1"/>
</dbReference>
<evidence type="ECO:0000256" key="9">
    <source>
        <dbReference type="SAM" id="SignalP"/>
    </source>
</evidence>
<evidence type="ECO:0000313" key="11">
    <source>
        <dbReference type="EMBL" id="MET7015018.1"/>
    </source>
</evidence>
<evidence type="ECO:0000256" key="6">
    <source>
        <dbReference type="ARBA" id="ARBA00023288"/>
    </source>
</evidence>
<feature type="domain" description="OmpA-like" evidence="10">
    <location>
        <begin position="63"/>
        <end position="179"/>
    </location>
</feature>
<evidence type="ECO:0000256" key="2">
    <source>
        <dbReference type="ARBA" id="ARBA00022729"/>
    </source>
</evidence>
<dbReference type="InterPro" id="IPR006665">
    <property type="entry name" value="OmpA-like"/>
</dbReference>
<dbReference type="Gene3D" id="3.30.1330.60">
    <property type="entry name" value="OmpA-like domain"/>
    <property type="match status" value="1"/>
</dbReference>
<dbReference type="RefSeq" id="WP_354601481.1">
    <property type="nucleotide sequence ID" value="NZ_JBEWZI010000012.1"/>
</dbReference>
<dbReference type="InterPro" id="IPR050330">
    <property type="entry name" value="Bact_OuterMem_StrucFunc"/>
</dbReference>
<dbReference type="CDD" id="cd07185">
    <property type="entry name" value="OmpA_C-like"/>
    <property type="match status" value="1"/>
</dbReference>
<reference evidence="11 12" key="1">
    <citation type="submission" date="2024-07" db="EMBL/GenBank/DDBJ databases">
        <title>Uliginosibacterium flavum JJ3220;KACC:17644.</title>
        <authorList>
            <person name="Kim M.K."/>
        </authorList>
    </citation>
    <scope>NUCLEOTIDE SEQUENCE [LARGE SCALE GENOMIC DNA]</scope>
    <source>
        <strain evidence="11 12">KACC:17644</strain>
    </source>
</reference>
<evidence type="ECO:0000256" key="1">
    <source>
        <dbReference type="ARBA" id="ARBA00022618"/>
    </source>
</evidence>
<comment type="similarity">
    <text evidence="8">Belongs to the Pal lipoprotein family.</text>
</comment>
<dbReference type="Pfam" id="PF00691">
    <property type="entry name" value="OmpA"/>
    <property type="match status" value="1"/>
</dbReference>
<feature type="signal peptide" evidence="9">
    <location>
        <begin position="1"/>
        <end position="22"/>
    </location>
</feature>
<keyword evidence="5 8" id="KW-0998">Cell outer membrane</keyword>
<dbReference type="PANTHER" id="PTHR30329">
    <property type="entry name" value="STATOR ELEMENT OF FLAGELLAR MOTOR COMPLEX"/>
    <property type="match status" value="1"/>
</dbReference>
<evidence type="ECO:0000256" key="5">
    <source>
        <dbReference type="ARBA" id="ARBA00023237"/>
    </source>
</evidence>
<evidence type="ECO:0000313" key="12">
    <source>
        <dbReference type="Proteomes" id="UP001549691"/>
    </source>
</evidence>
<evidence type="ECO:0000256" key="8">
    <source>
        <dbReference type="HAMAP-Rule" id="MF_02204"/>
    </source>
</evidence>
<keyword evidence="4 8" id="KW-0564">Palmitate</keyword>
<protein>
    <recommendedName>
        <fullName evidence="8">Peptidoglycan-associated lipoprotein</fullName>
        <shortName evidence="8">PAL</shortName>
    </recommendedName>
</protein>
<keyword evidence="7 8" id="KW-0131">Cell cycle</keyword>
<feature type="chain" id="PRO_5046671596" description="Peptidoglycan-associated lipoprotein" evidence="9">
    <location>
        <begin position="23"/>
        <end position="179"/>
    </location>
</feature>
<comment type="subcellular location">
    <subcellularLocation>
        <location evidence="8">Cell outer membrane</location>
        <topology evidence="8">Lipid-anchor</topology>
    </subcellularLocation>
</comment>
<dbReference type="PROSITE" id="PS51123">
    <property type="entry name" value="OMPA_2"/>
    <property type="match status" value="1"/>
</dbReference>
<dbReference type="InterPro" id="IPR039001">
    <property type="entry name" value="Pal"/>
</dbReference>
<dbReference type="PROSITE" id="PS01068">
    <property type="entry name" value="OMPA_1"/>
    <property type="match status" value="1"/>
</dbReference>
<proteinExistence type="inferred from homology"/>
<accession>A0ABV2TNB3</accession>
<organism evidence="11 12">
    <name type="scientific">Uliginosibacterium flavum</name>
    <dbReference type="NCBI Taxonomy" id="1396831"/>
    <lineage>
        <taxon>Bacteria</taxon>
        <taxon>Pseudomonadati</taxon>
        <taxon>Pseudomonadota</taxon>
        <taxon>Betaproteobacteria</taxon>
        <taxon>Rhodocyclales</taxon>
        <taxon>Zoogloeaceae</taxon>
        <taxon>Uliginosibacterium</taxon>
    </lineage>
</organism>
<name>A0ABV2TNB3_9RHOO</name>
<comment type="subunit">
    <text evidence="8">The Tol-Pal system is composed of five core proteins: the inner membrane proteins TolA, TolQ and TolR, the periplasmic protein TolB and the outer membrane protein Pal. They form a network linking the inner and outer membranes and the peptidoglycan layer.</text>
</comment>
<gene>
    <name evidence="8 11" type="primary">pal</name>
    <name evidence="11" type="ORF">ABXR19_12515</name>
</gene>
<dbReference type="InterPro" id="IPR006690">
    <property type="entry name" value="OMPA-like_CS"/>
</dbReference>
<evidence type="ECO:0000256" key="7">
    <source>
        <dbReference type="ARBA" id="ARBA00023306"/>
    </source>
</evidence>
<comment type="caution">
    <text evidence="11">The sequence shown here is derived from an EMBL/GenBank/DDBJ whole genome shotgun (WGS) entry which is preliminary data.</text>
</comment>
<dbReference type="PRINTS" id="PR01021">
    <property type="entry name" value="OMPADOMAIN"/>
</dbReference>
<evidence type="ECO:0000256" key="4">
    <source>
        <dbReference type="ARBA" id="ARBA00023139"/>
    </source>
</evidence>
<keyword evidence="12" id="KW-1185">Reference proteome</keyword>
<evidence type="ECO:0000256" key="3">
    <source>
        <dbReference type="ARBA" id="ARBA00023136"/>
    </source>
</evidence>
<dbReference type="Proteomes" id="UP001549691">
    <property type="component" value="Unassembled WGS sequence"/>
</dbReference>
<dbReference type="InterPro" id="IPR006664">
    <property type="entry name" value="OMP_bac"/>
</dbReference>
<dbReference type="InterPro" id="IPR036737">
    <property type="entry name" value="OmpA-like_sf"/>
</dbReference>